<sequence length="75" mass="8911">MSIKFPCVKCELTGNFNGLFTCNGCRQSFCANHSIDHTNKLRNRFEDFINEFTLINDIFHDYKQNSNDFPWKKQK</sequence>
<proteinExistence type="predicted"/>
<dbReference type="EMBL" id="CAJNOL010002832">
    <property type="protein sequence ID" value="CAF1532010.1"/>
    <property type="molecule type" value="Genomic_DNA"/>
</dbReference>
<name>A0A815VLZ2_9BILA</name>
<reference evidence="2" key="1">
    <citation type="submission" date="2021-02" db="EMBL/GenBank/DDBJ databases">
        <authorList>
            <person name="Nowell W R."/>
        </authorList>
    </citation>
    <scope>NUCLEOTIDE SEQUENCE</scope>
</reference>
<dbReference type="Proteomes" id="UP000663854">
    <property type="component" value="Unassembled WGS sequence"/>
</dbReference>
<gene>
    <name evidence="2" type="ORF">JXQ802_LOCUS42308</name>
    <name evidence="1" type="ORF">PYM288_LOCUS27361</name>
</gene>
<dbReference type="Proteomes" id="UP000663870">
    <property type="component" value="Unassembled WGS sequence"/>
</dbReference>
<evidence type="ECO:0008006" key="4">
    <source>
        <dbReference type="Google" id="ProtNLM"/>
    </source>
</evidence>
<dbReference type="AlphaFoldDB" id="A0A815VLZ2"/>
<accession>A0A815VLZ2</accession>
<evidence type="ECO:0000313" key="3">
    <source>
        <dbReference type="Proteomes" id="UP000663870"/>
    </source>
</evidence>
<dbReference type="EMBL" id="CAJNOH010001789">
    <property type="protein sequence ID" value="CAF1250581.1"/>
    <property type="molecule type" value="Genomic_DNA"/>
</dbReference>
<evidence type="ECO:0000313" key="1">
    <source>
        <dbReference type="EMBL" id="CAF1250581.1"/>
    </source>
</evidence>
<keyword evidence="3" id="KW-1185">Reference proteome</keyword>
<evidence type="ECO:0000313" key="2">
    <source>
        <dbReference type="EMBL" id="CAF1532010.1"/>
    </source>
</evidence>
<comment type="caution">
    <text evidence="2">The sequence shown here is derived from an EMBL/GenBank/DDBJ whole genome shotgun (WGS) entry which is preliminary data.</text>
</comment>
<protein>
    <recommendedName>
        <fullName evidence="4">AN1-type domain-containing protein</fullName>
    </recommendedName>
</protein>
<organism evidence="2 3">
    <name type="scientific">Rotaria sordida</name>
    <dbReference type="NCBI Taxonomy" id="392033"/>
    <lineage>
        <taxon>Eukaryota</taxon>
        <taxon>Metazoa</taxon>
        <taxon>Spiralia</taxon>
        <taxon>Gnathifera</taxon>
        <taxon>Rotifera</taxon>
        <taxon>Eurotatoria</taxon>
        <taxon>Bdelloidea</taxon>
        <taxon>Philodinida</taxon>
        <taxon>Philodinidae</taxon>
        <taxon>Rotaria</taxon>
    </lineage>
</organism>